<organism evidence="1">
    <name type="scientific">Hexamita inflata</name>
    <dbReference type="NCBI Taxonomy" id="28002"/>
    <lineage>
        <taxon>Eukaryota</taxon>
        <taxon>Metamonada</taxon>
        <taxon>Diplomonadida</taxon>
        <taxon>Hexamitidae</taxon>
        <taxon>Hexamitinae</taxon>
        <taxon>Hexamita</taxon>
    </lineage>
</organism>
<dbReference type="Proteomes" id="UP001642409">
    <property type="component" value="Unassembled WGS sequence"/>
</dbReference>
<accession>A0AA86PG69</accession>
<name>A0AA86PG69_9EUKA</name>
<sequence>MFNIKCLFDYQAPGQLSVPPYNYTEVSMNDPNRLLVQHEIKQTANNQCICDMVLSEQELDFKRASKVINYINQLYPFLSSKIVYDEKAKWMRYSGGPSKCFFELGRRMKFII</sequence>
<evidence type="ECO:0000313" key="3">
    <source>
        <dbReference type="Proteomes" id="UP001642409"/>
    </source>
</evidence>
<protein>
    <submittedName>
        <fullName evidence="1">Uncharacterized protein</fullName>
    </submittedName>
</protein>
<evidence type="ECO:0000313" key="2">
    <source>
        <dbReference type="EMBL" id="CAL6029500.1"/>
    </source>
</evidence>
<dbReference type="EMBL" id="CAXDID020000110">
    <property type="protein sequence ID" value="CAL6029500.1"/>
    <property type="molecule type" value="Genomic_DNA"/>
</dbReference>
<reference evidence="1" key="1">
    <citation type="submission" date="2023-06" db="EMBL/GenBank/DDBJ databases">
        <authorList>
            <person name="Kurt Z."/>
        </authorList>
    </citation>
    <scope>NUCLEOTIDE SEQUENCE</scope>
</reference>
<keyword evidence="3" id="KW-1185">Reference proteome</keyword>
<gene>
    <name evidence="1" type="ORF">HINF_LOCUS25256</name>
    <name evidence="2" type="ORF">HINF_LOCUS32377</name>
</gene>
<reference evidence="2 3" key="2">
    <citation type="submission" date="2024-07" db="EMBL/GenBank/DDBJ databases">
        <authorList>
            <person name="Akdeniz Z."/>
        </authorList>
    </citation>
    <scope>NUCLEOTIDE SEQUENCE [LARGE SCALE GENOMIC DNA]</scope>
</reference>
<dbReference type="EMBL" id="CATOUU010000647">
    <property type="protein sequence ID" value="CAI9937611.1"/>
    <property type="molecule type" value="Genomic_DNA"/>
</dbReference>
<proteinExistence type="predicted"/>
<dbReference type="AlphaFoldDB" id="A0AA86PG69"/>
<evidence type="ECO:0000313" key="1">
    <source>
        <dbReference type="EMBL" id="CAI9937611.1"/>
    </source>
</evidence>
<comment type="caution">
    <text evidence="1">The sequence shown here is derived from an EMBL/GenBank/DDBJ whole genome shotgun (WGS) entry which is preliminary data.</text>
</comment>